<feature type="region of interest" description="Disordered" evidence="1">
    <location>
        <begin position="49"/>
        <end position="68"/>
    </location>
</feature>
<keyword evidence="3" id="KW-1185">Reference proteome</keyword>
<reference evidence="3" key="1">
    <citation type="submission" date="2014-10" db="EMBL/GenBank/DDBJ databases">
        <authorList>
            <person name="King R."/>
        </authorList>
    </citation>
    <scope>NUCLEOTIDE SEQUENCE [LARGE SCALE GENOMIC DNA]</scope>
    <source>
        <strain evidence="3">A3/5</strain>
    </source>
</reference>
<evidence type="ECO:0000256" key="1">
    <source>
        <dbReference type="SAM" id="MobiDB-lite"/>
    </source>
</evidence>
<organism evidence="2 3">
    <name type="scientific">Fusarium venenatum</name>
    <dbReference type="NCBI Taxonomy" id="56646"/>
    <lineage>
        <taxon>Eukaryota</taxon>
        <taxon>Fungi</taxon>
        <taxon>Dikarya</taxon>
        <taxon>Ascomycota</taxon>
        <taxon>Pezizomycotina</taxon>
        <taxon>Sordariomycetes</taxon>
        <taxon>Hypocreomycetidae</taxon>
        <taxon>Hypocreales</taxon>
        <taxon>Nectriaceae</taxon>
        <taxon>Fusarium</taxon>
    </lineage>
</organism>
<dbReference type="AlphaFoldDB" id="A0A2L2T2H3"/>
<name>A0A2L2T2H3_9HYPO</name>
<feature type="compositionally biased region" description="Basic and acidic residues" evidence="1">
    <location>
        <begin position="55"/>
        <end position="68"/>
    </location>
</feature>
<accession>A0A2L2T2H3</accession>
<dbReference type="EMBL" id="LN649232">
    <property type="protein sequence ID" value="CEI40313.1"/>
    <property type="molecule type" value="Genomic_DNA"/>
</dbReference>
<evidence type="ECO:0000313" key="2">
    <source>
        <dbReference type="EMBL" id="CEI40313.1"/>
    </source>
</evidence>
<protein>
    <submittedName>
        <fullName evidence="2">Uncharacterized protein</fullName>
    </submittedName>
</protein>
<proteinExistence type="predicted"/>
<sequence>MPVKDTCLGPLVTCFDLGNAQRGVCLPQTEQACGLVPRITQTEEVATLPDMPEMDEMRGDEYEDQRNSDTYHEEAKCWQLGALYAQSFIDNI</sequence>
<dbReference type="Proteomes" id="UP000245910">
    <property type="component" value="Chromosome IIII"/>
</dbReference>
<evidence type="ECO:0000313" key="3">
    <source>
        <dbReference type="Proteomes" id="UP000245910"/>
    </source>
</evidence>